<name>D9QLD5_BRESC</name>
<dbReference type="CAZy" id="GT2">
    <property type="family name" value="Glycosyltransferase Family 2"/>
</dbReference>
<keyword evidence="2" id="KW-0328">Glycosyltransferase</keyword>
<dbReference type="InParanoid" id="D9QLD5"/>
<sequence>MGAVDPLARRFDDWASRRSLTWAQTGVLAVVIAAAVTGMGFAPDTTGAMLIGGAQLAFVVVAGWRILLTLAPAPAPGDVAPGSDLPRYTILVALLDEAAVIDQLVGRLSRIDYPAHRLEAFLLLEAHDHETIDAAWHADRPDWMSILIAPPGDPRTKPRALNVGLAAATGELVTVYDAEDDPDPLQLREAAARFAADPSGRLSALQAPLRIRTATRTRTPFLDRQFAIEYASLFEVTLPAMARLGLPFPMGGTSNHFRASWLRAVGGWDAHNVTEDADLGFRLWRAGGRLGVIRHPTHEPPPGGLGSWLPQRTRWLKGFMQTLGVHTRSFGSLRWQGVVALLMTILVSLASAAVHAISLAWVTALVLVAAAAGLEPRASLFSLGVLGLGTVAAWISALIGARRAGLSYRMSDAAMAPFYWSLLTLAFFHAFVRLFYEPFAWNKTRHLPDAIDLQAEAVAEPSMAGRQAA</sequence>
<evidence type="ECO:0000259" key="5">
    <source>
        <dbReference type="Pfam" id="PF13632"/>
    </source>
</evidence>
<keyword evidence="3" id="KW-0808">Transferase</keyword>
<dbReference type="GO" id="GO:0016757">
    <property type="term" value="F:glycosyltransferase activity"/>
    <property type="evidence" value="ECO:0007669"/>
    <property type="project" value="UniProtKB-KW"/>
</dbReference>
<feature type="transmembrane region" description="Helical" evidence="4">
    <location>
        <begin position="380"/>
        <end position="401"/>
    </location>
</feature>
<accession>D9QLD5</accession>
<dbReference type="eggNOG" id="COG1215">
    <property type="taxonomic scope" value="Bacteria"/>
</dbReference>
<dbReference type="BioCyc" id="BSUB633149:G1GM8-2525-MONOMER"/>
<dbReference type="STRING" id="633149.Bresu_2521"/>
<dbReference type="InterPro" id="IPR029044">
    <property type="entry name" value="Nucleotide-diphossugar_trans"/>
</dbReference>
<feature type="transmembrane region" description="Helical" evidence="4">
    <location>
        <begin position="338"/>
        <end position="368"/>
    </location>
</feature>
<keyword evidence="4" id="KW-0472">Membrane</keyword>
<proteinExistence type="inferred from homology"/>
<evidence type="ECO:0000256" key="1">
    <source>
        <dbReference type="ARBA" id="ARBA00006739"/>
    </source>
</evidence>
<reference evidence="7" key="1">
    <citation type="journal article" date="2011" name="J. Bacteriol.">
        <title>Genome sequences of eight morphologically diverse alphaproteobacteria.</title>
        <authorList>
            <consortium name="US DOE Joint Genome Institute"/>
            <person name="Brown P.J."/>
            <person name="Kysela D.T."/>
            <person name="Buechlein A."/>
            <person name="Hemmerich C."/>
            <person name="Brun Y.V."/>
        </authorList>
    </citation>
    <scope>NUCLEOTIDE SEQUENCE [LARGE SCALE GENOMIC DNA]</scope>
    <source>
        <strain evidence="7">ATCC 15264 / DSM 4735 / LMG 14903 / NBRC 16000 / CB 81</strain>
    </source>
</reference>
<comment type="similarity">
    <text evidence="1">Belongs to the glycosyltransferase 2 family.</text>
</comment>
<dbReference type="EMBL" id="CP002102">
    <property type="protein sequence ID" value="ADL01829.1"/>
    <property type="molecule type" value="Genomic_DNA"/>
</dbReference>
<dbReference type="InterPro" id="IPR001173">
    <property type="entry name" value="Glyco_trans_2-like"/>
</dbReference>
<keyword evidence="4" id="KW-0812">Transmembrane</keyword>
<organism evidence="6 7">
    <name type="scientific">Brevundimonas subvibrioides (strain ATCC 15264 / DSM 4735 / LMG 14903 / NBRC 16000 / CB 81)</name>
    <name type="common">Caulobacter subvibrioides</name>
    <dbReference type="NCBI Taxonomy" id="633149"/>
    <lineage>
        <taxon>Bacteria</taxon>
        <taxon>Pseudomonadati</taxon>
        <taxon>Pseudomonadota</taxon>
        <taxon>Alphaproteobacteria</taxon>
        <taxon>Caulobacterales</taxon>
        <taxon>Caulobacteraceae</taxon>
        <taxon>Brevundimonas</taxon>
    </lineage>
</organism>
<evidence type="ECO:0000313" key="7">
    <source>
        <dbReference type="Proteomes" id="UP000002696"/>
    </source>
</evidence>
<protein>
    <recommendedName>
        <fullName evidence="5">Glycosyltransferase 2-like domain-containing protein</fullName>
    </recommendedName>
</protein>
<dbReference type="SUPFAM" id="SSF53448">
    <property type="entry name" value="Nucleotide-diphospho-sugar transferases"/>
    <property type="match status" value="1"/>
</dbReference>
<dbReference type="Proteomes" id="UP000002696">
    <property type="component" value="Chromosome"/>
</dbReference>
<keyword evidence="7" id="KW-1185">Reference proteome</keyword>
<dbReference type="AlphaFoldDB" id="D9QLD5"/>
<dbReference type="HOGENOM" id="CLU_020629_1_0_5"/>
<feature type="transmembrane region" description="Helical" evidence="4">
    <location>
        <begin position="20"/>
        <end position="42"/>
    </location>
</feature>
<feature type="transmembrane region" description="Helical" evidence="4">
    <location>
        <begin position="413"/>
        <end position="436"/>
    </location>
</feature>
<evidence type="ECO:0000256" key="3">
    <source>
        <dbReference type="ARBA" id="ARBA00022679"/>
    </source>
</evidence>
<dbReference type="Pfam" id="PF13632">
    <property type="entry name" value="Glyco_trans_2_3"/>
    <property type="match status" value="1"/>
</dbReference>
<gene>
    <name evidence="6" type="ordered locus">Bresu_2521</name>
</gene>
<evidence type="ECO:0000256" key="4">
    <source>
        <dbReference type="SAM" id="Phobius"/>
    </source>
</evidence>
<keyword evidence="4" id="KW-1133">Transmembrane helix</keyword>
<feature type="transmembrane region" description="Helical" evidence="4">
    <location>
        <begin position="48"/>
        <end position="68"/>
    </location>
</feature>
<dbReference type="Gene3D" id="3.90.550.10">
    <property type="entry name" value="Spore Coat Polysaccharide Biosynthesis Protein SpsA, Chain A"/>
    <property type="match status" value="1"/>
</dbReference>
<dbReference type="KEGG" id="bsb:Bresu_2521"/>
<evidence type="ECO:0000256" key="2">
    <source>
        <dbReference type="ARBA" id="ARBA00022676"/>
    </source>
</evidence>
<feature type="domain" description="Glycosyltransferase 2-like" evidence="5">
    <location>
        <begin position="173"/>
        <end position="370"/>
    </location>
</feature>
<dbReference type="PANTHER" id="PTHR43630:SF1">
    <property type="entry name" value="POLY-BETA-1,6-N-ACETYL-D-GLUCOSAMINE SYNTHASE"/>
    <property type="match status" value="1"/>
</dbReference>
<evidence type="ECO:0000313" key="6">
    <source>
        <dbReference type="EMBL" id="ADL01829.1"/>
    </source>
</evidence>
<dbReference type="PANTHER" id="PTHR43630">
    <property type="entry name" value="POLY-BETA-1,6-N-ACETYL-D-GLUCOSAMINE SYNTHASE"/>
    <property type="match status" value="1"/>
</dbReference>